<dbReference type="GO" id="GO:0070628">
    <property type="term" value="F:proteasome binding"/>
    <property type="evidence" value="ECO:0007669"/>
    <property type="project" value="InterPro"/>
</dbReference>
<feature type="region of interest" description="Disordered" evidence="5">
    <location>
        <begin position="456"/>
        <end position="475"/>
    </location>
</feature>
<dbReference type="PANTHER" id="PTHR32170:SF3">
    <property type="entry name" value="PROTEASOME ACTIVATOR COMPLEX SUBUNIT 4"/>
    <property type="match status" value="1"/>
</dbReference>
<comment type="similarity">
    <text evidence="1">Belongs to the BLM10 family.</text>
</comment>
<dbReference type="Pfam" id="PF16507">
    <property type="entry name" value="HEAT_PSME4_mid"/>
    <property type="match status" value="2"/>
</dbReference>
<evidence type="ECO:0000313" key="9">
    <source>
        <dbReference type="Proteomes" id="UP000266841"/>
    </source>
</evidence>
<keyword evidence="9" id="KW-1185">Reference proteome</keyword>
<organism evidence="8 9">
    <name type="scientific">Thalassiosira oceanica</name>
    <name type="common">Marine diatom</name>
    <dbReference type="NCBI Taxonomy" id="159749"/>
    <lineage>
        <taxon>Eukaryota</taxon>
        <taxon>Sar</taxon>
        <taxon>Stramenopiles</taxon>
        <taxon>Ochrophyta</taxon>
        <taxon>Bacillariophyta</taxon>
        <taxon>Coscinodiscophyceae</taxon>
        <taxon>Thalassiosirophycidae</taxon>
        <taxon>Thalassiosirales</taxon>
        <taxon>Thalassiosiraceae</taxon>
        <taxon>Thalassiosira</taxon>
    </lineage>
</organism>
<dbReference type="GO" id="GO:0010499">
    <property type="term" value="P:proteasomal ubiquitin-independent protein catabolic process"/>
    <property type="evidence" value="ECO:0007669"/>
    <property type="project" value="TreeGrafter"/>
</dbReference>
<feature type="domain" description="Proteasome activator Blm10 middle HEAT repeats region" evidence="7">
    <location>
        <begin position="1053"/>
        <end position="1206"/>
    </location>
</feature>
<evidence type="ECO:0000256" key="2">
    <source>
        <dbReference type="ARBA" id="ARBA00022737"/>
    </source>
</evidence>
<reference evidence="8 9" key="1">
    <citation type="journal article" date="2012" name="Genome Biol.">
        <title>Genome and low-iron response of an oceanic diatom adapted to chronic iron limitation.</title>
        <authorList>
            <person name="Lommer M."/>
            <person name="Specht M."/>
            <person name="Roy A.S."/>
            <person name="Kraemer L."/>
            <person name="Andreson R."/>
            <person name="Gutowska M.A."/>
            <person name="Wolf J."/>
            <person name="Bergner S.V."/>
            <person name="Schilhabel M.B."/>
            <person name="Klostermeier U.C."/>
            <person name="Beiko R.G."/>
            <person name="Rosenstiel P."/>
            <person name="Hippler M."/>
            <person name="Laroche J."/>
        </authorList>
    </citation>
    <scope>NUCLEOTIDE SEQUENCE [LARGE SCALE GENOMIC DNA]</scope>
    <source>
        <strain evidence="8 9">CCMP1005</strain>
    </source>
</reference>
<feature type="compositionally biased region" description="Basic and acidic residues" evidence="5">
    <location>
        <begin position="833"/>
        <end position="862"/>
    </location>
</feature>
<feature type="compositionally biased region" description="Basic and acidic residues" evidence="5">
    <location>
        <begin position="750"/>
        <end position="768"/>
    </location>
</feature>
<dbReference type="GO" id="GO:0006281">
    <property type="term" value="P:DNA repair"/>
    <property type="evidence" value="ECO:0007669"/>
    <property type="project" value="UniProtKB-KW"/>
</dbReference>
<keyword evidence="4" id="KW-0234">DNA repair</keyword>
<gene>
    <name evidence="8" type="ORF">THAOC_20158</name>
</gene>
<keyword evidence="3" id="KW-0227">DNA damage</keyword>
<accession>K0SF59</accession>
<dbReference type="InterPro" id="IPR021843">
    <property type="entry name" value="PSME4_C"/>
</dbReference>
<feature type="compositionally biased region" description="Acidic residues" evidence="5">
    <location>
        <begin position="201"/>
        <end position="223"/>
    </location>
</feature>
<feature type="region of interest" description="Disordered" evidence="5">
    <location>
        <begin position="356"/>
        <end position="430"/>
    </location>
</feature>
<name>K0SF59_THAOC</name>
<feature type="compositionally biased region" description="Basic and acidic residues" evidence="5">
    <location>
        <begin position="375"/>
        <end position="386"/>
    </location>
</feature>
<feature type="region of interest" description="Disordered" evidence="5">
    <location>
        <begin position="1"/>
        <end position="30"/>
    </location>
</feature>
<dbReference type="eggNOG" id="KOG1851">
    <property type="taxonomic scope" value="Eukaryota"/>
</dbReference>
<feature type="compositionally biased region" description="Basic residues" evidence="5">
    <location>
        <begin position="464"/>
        <end position="475"/>
    </location>
</feature>
<dbReference type="Pfam" id="PF11919">
    <property type="entry name" value="PSME4_C"/>
    <property type="match status" value="1"/>
</dbReference>
<evidence type="ECO:0000259" key="7">
    <source>
        <dbReference type="Pfam" id="PF16507"/>
    </source>
</evidence>
<dbReference type="GO" id="GO:0005829">
    <property type="term" value="C:cytosol"/>
    <property type="evidence" value="ECO:0007669"/>
    <property type="project" value="TreeGrafter"/>
</dbReference>
<dbReference type="InterPro" id="IPR032430">
    <property type="entry name" value="Blm10_mid"/>
</dbReference>
<feature type="compositionally biased region" description="Low complexity" evidence="5">
    <location>
        <begin position="413"/>
        <end position="430"/>
    </location>
</feature>
<feature type="domain" description="Proteasome activator complex subunit 4 C-terminal" evidence="6">
    <location>
        <begin position="2279"/>
        <end position="2368"/>
    </location>
</feature>
<evidence type="ECO:0000256" key="1">
    <source>
        <dbReference type="ARBA" id="ARBA00005739"/>
    </source>
</evidence>
<protein>
    <submittedName>
        <fullName evidence="8">Uncharacterized protein</fullName>
    </submittedName>
</protein>
<evidence type="ECO:0000313" key="8">
    <source>
        <dbReference type="EMBL" id="EJK59591.1"/>
    </source>
</evidence>
<evidence type="ECO:0000256" key="5">
    <source>
        <dbReference type="SAM" id="MobiDB-lite"/>
    </source>
</evidence>
<dbReference type="EMBL" id="AGNL01022658">
    <property type="protein sequence ID" value="EJK59591.1"/>
    <property type="molecule type" value="Genomic_DNA"/>
</dbReference>
<sequence length="2387" mass="260756">MTTTTGCEQKRSENGKYEKPRLTTRQDTRPDDDQLTYLGTFLKFTKVYPMSALVLTTTTPFVSLLFLSDQDTPDTGHLGSAVWHKYQGSVREPPAFLAVLLSTATGLIRGSNQGGVGEQRESRRPRMTTTTLDDEYGRLRPHAFHLQLPPIHKTEGGVPLVTIHAERKSRGIVRLARALEVRESFYLDAGRSGGEQQCGGGDDDDDEEEEDEDDLAEDEDDGFVEGGVVGGTPRNLVPTADPVVRAAQLAALVAVVPEALRHHAGGGMRHDPQAAGAALRDGGGPRRGGGRGGADPSAVGSAREGVERMDLGDGTGGRRVTIRYEDVGYLIGGERGDDGEGSMLTIVERRERDGAPVRKCVLGGGPDREGEDGGPTDRDAPVRLELGHLPGRRRGKEVAARGPPQAPPPHAPPDGALPRRAGVRPGPPRGLRTAVRHAQEDGDCDTVAEAVLRPGRAGLDKPRRGGAGRRRRAERRHGTVGLVLGRVGREPDALERVLPRPDRRLPVPPLPVLGVVLPLRPPALDGGLAPNRPVSRVGPPLAGPLQPCPEVPPPRLVRLDRPPEAPPDALRVLAPDPHGGGLEHRPVVPEGGVAGEADVPREAQGGVAVAAAGGGDGGPASTAAVSEGSAVTLRFLSFVTPYFNPSNVGAWTFPLGAFLHYLAYELCHRVGNAAGLRTLRADHPETYDRLMADEPYLEGLELPGNEVVAFLDRLLPLCQQVRVTLECVPSEREARVSHLLSPLSGLVLEEPQREPRRRDGHALPRPDRPPPGVPAPPRLRSARPRRVVREPEPPGPRRALGHLAPPPADAAAGSRRGPEEIAGHTPPDPGGYRFERPEQESEDAHPIQEHGHVDPDRGRHPRRALAETESYRAALRALPEGSLLALPPGADAEDDSEDDACALDDLFEEAMAAMSDWSLSFLDRIFDLLRAAGEQEKLGRGHGGVGMRHTSADVAMTRNFQRIMKETLIYVFSGMDDETYGRALRRVVDFVSGETLPFAVKDASLLCQAVCSTRFASGCSSPYADASPGLDALVPVLVEDIDRRSGKSAAYRLRCLAGAVRYAGSAVLGHGESIKGAIEFALSKKDDRVLFKTDFCVEGCKLLRHTLASQVEEYIISQSYHPMRLESADSPRPALGASASLKGDRMAWHVPSGEQIDFAAGLIRQFTLTRLDGLSSESGSDGTGAVDLQRWRQSLRVLRYTLRGASGVLLDQDSAAIVSHDDDLCPKERATARLILAASDDTRVMLGGLRRRFCYGVLAIMSMIATDATANGQGAADRDQESQSRIGSPAKQISSDAKVCKETIELVELVATRRGAHYQSGTKKTIWRGQKELLIDFVVSSQSEFIASVLRRSNDASLSDMNLSYKDSENGGKTVPSALVVNRISLTNEALAGNASTQVPRRLRKLRGGPGSVTPSSVFSVGMSLATVQEHLGPSREYAPGETTLEAYEGLVDGLSALTCHDNINGRSCVVSFSCYRACLIRTSFGPVRGDALGILDFSLTRFGWVAKRRLPRLVAAMSLDDDALEGVDGIPSCSRLIDRFNSQNKRTRLAECVKGVTKIIALPRLVPQEEVPKIVHYANEIFKQYRSKVLITPRITGKDQAAHAESLAFLLGVLREGNSSNEADESEEAVQLHWRDRLLAAWFILTSVDEGDLAVDDSEIVGQIWSACFMLIEEETGQPLQRVALGLLGRLTSLVLVQRGSNLDGPGDDADVALLLRSAFTREKFLEHFAASLVFDHKADTEVGGGHSAQWSSGIEEVIRDSTANLSRRTLFPFLRIGQKSRNFKLAHSQLTESILLAIGREEATAASRVLLAQATKLVDAPPSEDQRNSQMTAAELFSGVARASLLYCADDEERAKVWDEILLPFLNDAILKMPNMYISAFFDAVRYAIHSLPPSHFFPLLQWSVAKIEQTCWQHETGNIEEADEPAVSPAVADRFNVQSKWLFLIQAILAEIDIDRRDIKRPWYTGLLVSESRGNDETQSFTAEDGLGKSFDFVNQKLTPILLNALGHPYDKCRDHISSCLFRMCYCHQKLVRECGESPSGDGDPSIAIIDKLVSTRDSNEFSFREKVAAMGTVRKFISCCVHWGDTSRWYHQFLLPLLPITFLSLENIEGEVTQENRGLESDLAKGYRYTVADISSSCIIAYGVNEDRAMVLKVLREMSGQTHWQIRQAVAHFLRCFQGAHKFLLDNDQNEEALSITISMLADERREVSNAAMSTLTGILAASPDESLIELVAKYTRIANKSLKKKKRKAQQPAEQDLTTEEAELRATKERNRAIRQQKSVFLLCAVVMANPYGLPSYVPDALVALSKHSFEQRAALNVREMVKQTFADFRKTHQDRWDEHRQQLTQEQLEALEDVVSTPHYYVSRFSCLLKYACLDIPSLGI</sequence>
<dbReference type="InterPro" id="IPR016024">
    <property type="entry name" value="ARM-type_fold"/>
</dbReference>
<evidence type="ECO:0000256" key="4">
    <source>
        <dbReference type="ARBA" id="ARBA00023204"/>
    </source>
</evidence>
<feature type="compositionally biased region" description="Basic and acidic residues" evidence="5">
    <location>
        <begin position="8"/>
        <end position="30"/>
    </location>
</feature>
<dbReference type="Gene3D" id="1.25.10.10">
    <property type="entry name" value="Leucine-rich Repeat Variant"/>
    <property type="match status" value="1"/>
</dbReference>
<dbReference type="Proteomes" id="UP000266841">
    <property type="component" value="Unassembled WGS sequence"/>
</dbReference>
<feature type="compositionally biased region" description="Gly residues" evidence="5">
    <location>
        <begin position="281"/>
        <end position="293"/>
    </location>
</feature>
<feature type="region of interest" description="Disordered" evidence="5">
    <location>
        <begin position="747"/>
        <end position="862"/>
    </location>
</feature>
<keyword evidence="2" id="KW-0677">Repeat</keyword>
<dbReference type="GO" id="GO:0005634">
    <property type="term" value="C:nucleus"/>
    <property type="evidence" value="ECO:0007669"/>
    <property type="project" value="TreeGrafter"/>
</dbReference>
<dbReference type="GO" id="GO:0016504">
    <property type="term" value="F:peptidase activator activity"/>
    <property type="evidence" value="ECO:0007669"/>
    <property type="project" value="InterPro"/>
</dbReference>
<dbReference type="OrthoDB" id="207086at2759"/>
<evidence type="ECO:0000259" key="6">
    <source>
        <dbReference type="Pfam" id="PF11919"/>
    </source>
</evidence>
<dbReference type="SUPFAM" id="SSF48371">
    <property type="entry name" value="ARM repeat"/>
    <property type="match status" value="1"/>
</dbReference>
<feature type="compositionally biased region" description="Gly residues" evidence="5">
    <location>
        <begin position="191"/>
        <end position="200"/>
    </location>
</feature>
<feature type="domain" description="Proteasome activator Blm10 middle HEAT repeats region" evidence="7">
    <location>
        <begin position="892"/>
        <end position="1013"/>
    </location>
</feature>
<dbReference type="OMA" id="GCKLLRH"/>
<feature type="region of interest" description="Disordered" evidence="5">
    <location>
        <begin position="190"/>
        <end position="235"/>
    </location>
</feature>
<comment type="caution">
    <text evidence="8">The sequence shown here is derived from an EMBL/GenBank/DDBJ whole genome shotgun (WGS) entry which is preliminary data.</text>
</comment>
<evidence type="ECO:0000256" key="3">
    <source>
        <dbReference type="ARBA" id="ARBA00022763"/>
    </source>
</evidence>
<proteinExistence type="inferred from homology"/>
<dbReference type="PANTHER" id="PTHR32170">
    <property type="entry name" value="PROTEASOME ACTIVATOR COMPLEX SUBUNIT 4"/>
    <property type="match status" value="1"/>
</dbReference>
<dbReference type="InterPro" id="IPR011989">
    <property type="entry name" value="ARM-like"/>
</dbReference>
<dbReference type="InterPro" id="IPR035309">
    <property type="entry name" value="PSME4"/>
</dbReference>
<feature type="region of interest" description="Disordered" evidence="5">
    <location>
        <begin position="263"/>
        <end position="318"/>
    </location>
</feature>